<name>A0ABR2U3X9_9ROSI</name>
<reference evidence="2 3" key="1">
    <citation type="journal article" date="2024" name="G3 (Bethesda)">
        <title>Genome assembly of Hibiscus sabdariffa L. provides insights into metabolisms of medicinal natural products.</title>
        <authorList>
            <person name="Kim T."/>
        </authorList>
    </citation>
    <scope>NUCLEOTIDE SEQUENCE [LARGE SCALE GENOMIC DNA]</scope>
    <source>
        <strain evidence="2">TK-2024</strain>
        <tissue evidence="2">Old leaves</tissue>
    </source>
</reference>
<evidence type="ECO:0000313" key="2">
    <source>
        <dbReference type="EMBL" id="KAK9044410.1"/>
    </source>
</evidence>
<keyword evidence="3" id="KW-1185">Reference proteome</keyword>
<feature type="compositionally biased region" description="Gly residues" evidence="1">
    <location>
        <begin position="114"/>
        <end position="126"/>
    </location>
</feature>
<gene>
    <name evidence="2" type="ORF">V6N11_058311</name>
</gene>
<sequence length="132" mass="13746">MCPKQVNNDVDVGDRKKLDPTVGNLKKHGETIWVPKKLMLSLPKGEGVVEKVSTDGAKSVVVEVAREVVAEVPLEGQGAIGQILEQPSRQPREAAKAVAKIVKGLKAKKKAKGNRGGGVASRGGGMASSSPS</sequence>
<organism evidence="2 3">
    <name type="scientific">Hibiscus sabdariffa</name>
    <name type="common">roselle</name>
    <dbReference type="NCBI Taxonomy" id="183260"/>
    <lineage>
        <taxon>Eukaryota</taxon>
        <taxon>Viridiplantae</taxon>
        <taxon>Streptophyta</taxon>
        <taxon>Embryophyta</taxon>
        <taxon>Tracheophyta</taxon>
        <taxon>Spermatophyta</taxon>
        <taxon>Magnoliopsida</taxon>
        <taxon>eudicotyledons</taxon>
        <taxon>Gunneridae</taxon>
        <taxon>Pentapetalae</taxon>
        <taxon>rosids</taxon>
        <taxon>malvids</taxon>
        <taxon>Malvales</taxon>
        <taxon>Malvaceae</taxon>
        <taxon>Malvoideae</taxon>
        <taxon>Hibiscus</taxon>
    </lineage>
</organism>
<feature type="region of interest" description="Disordered" evidence="1">
    <location>
        <begin position="106"/>
        <end position="132"/>
    </location>
</feature>
<proteinExistence type="predicted"/>
<evidence type="ECO:0000313" key="3">
    <source>
        <dbReference type="Proteomes" id="UP001396334"/>
    </source>
</evidence>
<evidence type="ECO:0000256" key="1">
    <source>
        <dbReference type="SAM" id="MobiDB-lite"/>
    </source>
</evidence>
<accession>A0ABR2U3X9</accession>
<comment type="caution">
    <text evidence="2">The sequence shown here is derived from an EMBL/GenBank/DDBJ whole genome shotgun (WGS) entry which is preliminary data.</text>
</comment>
<dbReference type="EMBL" id="JBBPBN010000002">
    <property type="protein sequence ID" value="KAK9044410.1"/>
    <property type="molecule type" value="Genomic_DNA"/>
</dbReference>
<dbReference type="Proteomes" id="UP001396334">
    <property type="component" value="Unassembled WGS sequence"/>
</dbReference>
<protein>
    <submittedName>
        <fullName evidence="2">Uncharacterized protein</fullName>
    </submittedName>
</protein>